<dbReference type="OrthoDB" id="10262287at2759"/>
<organism evidence="4">
    <name type="scientific">Soboliphyme baturini</name>
    <dbReference type="NCBI Taxonomy" id="241478"/>
    <lineage>
        <taxon>Eukaryota</taxon>
        <taxon>Metazoa</taxon>
        <taxon>Ecdysozoa</taxon>
        <taxon>Nematoda</taxon>
        <taxon>Enoplea</taxon>
        <taxon>Dorylaimia</taxon>
        <taxon>Dioctophymatida</taxon>
        <taxon>Dioctophymatoidea</taxon>
        <taxon>Soboliphymatidae</taxon>
        <taxon>Soboliphyme</taxon>
    </lineage>
</organism>
<dbReference type="InterPro" id="IPR043154">
    <property type="entry name" value="Sec-1-like_dom1"/>
</dbReference>
<dbReference type="Gene3D" id="3.40.50.1910">
    <property type="match status" value="1"/>
</dbReference>
<reference evidence="4" key="1">
    <citation type="submission" date="2016-06" db="UniProtKB">
        <authorList>
            <consortium name="WormBaseParasite"/>
        </authorList>
    </citation>
    <scope>IDENTIFICATION</scope>
</reference>
<dbReference type="AlphaFoldDB" id="A0A183J0T5"/>
<dbReference type="WBParaSite" id="SBAD_0000983001-mRNA-1">
    <property type="protein sequence ID" value="SBAD_0000983001-mRNA-1"/>
    <property type="gene ID" value="SBAD_0000983001"/>
</dbReference>
<dbReference type="InterPro" id="IPR001619">
    <property type="entry name" value="Sec1-like"/>
</dbReference>
<sequence length="241" mass="27693">MTEGSKQNWNTVFSVLREQYRRRFFELLDSNEGSKVLVWDPDLIQPFNLLTGFKELQDRKVVQMLQLKTRISVASGAAHVVFVLRPVVANMQVVADAVLDAAIGSIVKFHLLFVPQRSVVCEHKLKQLDALSVVTSIHELPVFFFLWDKDVMSMEREDLLERVLVEEDDSLLFTVAMAMVQLQKGFGQIRHFYCKGEHSCKVYRMMKNVLSKEKLANFATRFSPINSVIMLDRSIDLITPL</sequence>
<dbReference type="InterPro" id="IPR027482">
    <property type="entry name" value="Sec1-like_dom2"/>
</dbReference>
<accession>A0A183J0T5</accession>
<dbReference type="Gene3D" id="3.40.50.2060">
    <property type="match status" value="1"/>
</dbReference>
<evidence type="ECO:0000313" key="2">
    <source>
        <dbReference type="EMBL" id="VDP23398.1"/>
    </source>
</evidence>
<name>A0A183J0T5_9BILA</name>
<proteinExistence type="inferred from homology"/>
<dbReference type="Pfam" id="PF00995">
    <property type="entry name" value="Sec1"/>
    <property type="match status" value="1"/>
</dbReference>
<reference evidence="2 3" key="2">
    <citation type="submission" date="2018-11" db="EMBL/GenBank/DDBJ databases">
        <authorList>
            <consortium name="Pathogen Informatics"/>
        </authorList>
    </citation>
    <scope>NUCLEOTIDE SEQUENCE [LARGE SCALE GENOMIC DNA]</scope>
</reference>
<comment type="similarity">
    <text evidence="1">Belongs to the STXBP/unc-18/SEC1 family.</text>
</comment>
<dbReference type="PANTHER" id="PTHR11679">
    <property type="entry name" value="VESICLE PROTEIN SORTING-ASSOCIATED"/>
    <property type="match status" value="1"/>
</dbReference>
<dbReference type="Proteomes" id="UP000270296">
    <property type="component" value="Unassembled WGS sequence"/>
</dbReference>
<keyword evidence="3" id="KW-1185">Reference proteome</keyword>
<evidence type="ECO:0000256" key="1">
    <source>
        <dbReference type="ARBA" id="ARBA00009884"/>
    </source>
</evidence>
<evidence type="ECO:0000313" key="3">
    <source>
        <dbReference type="Proteomes" id="UP000270296"/>
    </source>
</evidence>
<dbReference type="GO" id="GO:0016192">
    <property type="term" value="P:vesicle-mediated transport"/>
    <property type="evidence" value="ECO:0007669"/>
    <property type="project" value="InterPro"/>
</dbReference>
<dbReference type="EMBL" id="UZAM01012772">
    <property type="protein sequence ID" value="VDP23398.1"/>
    <property type="molecule type" value="Genomic_DNA"/>
</dbReference>
<gene>
    <name evidence="2" type="ORF">SBAD_LOCUS9483</name>
</gene>
<dbReference type="SUPFAM" id="SSF56815">
    <property type="entry name" value="Sec1/munc18-like (SM) proteins"/>
    <property type="match status" value="1"/>
</dbReference>
<evidence type="ECO:0000313" key="4">
    <source>
        <dbReference type="WBParaSite" id="SBAD_0000983001-mRNA-1"/>
    </source>
</evidence>
<dbReference type="InterPro" id="IPR036045">
    <property type="entry name" value="Sec1-like_sf"/>
</dbReference>
<protein>
    <submittedName>
        <fullName evidence="4">Crinkler (CRN) family protein</fullName>
    </submittedName>
</protein>